<protein>
    <submittedName>
        <fullName evidence="2">Ubiquitin-protein ligase</fullName>
    </submittedName>
</protein>
<dbReference type="CDD" id="cd00195">
    <property type="entry name" value="UBCc_UEV"/>
    <property type="match status" value="1"/>
</dbReference>
<gene>
    <name evidence="2" type="ORF">C8N46_105263</name>
</gene>
<dbReference type="InterPro" id="IPR016135">
    <property type="entry name" value="UBQ-conjugating_enzyme/RWD"/>
</dbReference>
<dbReference type="AlphaFoldDB" id="A0A2T6BYR8"/>
<reference evidence="2 3" key="1">
    <citation type="submission" date="2018-04" db="EMBL/GenBank/DDBJ databases">
        <title>Genomic Encyclopedia of Archaeal and Bacterial Type Strains, Phase II (KMG-II): from individual species to whole genera.</title>
        <authorList>
            <person name="Goeker M."/>
        </authorList>
    </citation>
    <scope>NUCLEOTIDE SEQUENCE [LARGE SCALE GENOMIC DNA]</scope>
    <source>
        <strain evidence="2 3">DSM 25731</strain>
    </source>
</reference>
<comment type="caution">
    <text evidence="2">The sequence shown here is derived from an EMBL/GenBank/DDBJ whole genome shotgun (WGS) entry which is preliminary data.</text>
</comment>
<dbReference type="GO" id="GO:0016874">
    <property type="term" value="F:ligase activity"/>
    <property type="evidence" value="ECO:0007669"/>
    <property type="project" value="UniProtKB-KW"/>
</dbReference>
<proteinExistence type="predicted"/>
<sequence length="177" mass="20584">MTPQEIRKLRLKNDYKEMVNIKGDIITWEAINGNVPYIEAYKVTLKIKGITGKGPTYRDTHIVNVKIPADYPRVAPEVRMESQPVVFHPNWYRDGKWCFGTWIMSEGLGHHIVRMARTLQYDLEITNEESPANREANSWFLKKKGGNIFPCDTQLLPDPTKEKMNFSMKPKKKFTIN</sequence>
<organism evidence="2 3">
    <name type="scientific">Kordia periserrulae</name>
    <dbReference type="NCBI Taxonomy" id="701523"/>
    <lineage>
        <taxon>Bacteria</taxon>
        <taxon>Pseudomonadati</taxon>
        <taxon>Bacteroidota</taxon>
        <taxon>Flavobacteriia</taxon>
        <taxon>Flavobacteriales</taxon>
        <taxon>Flavobacteriaceae</taxon>
        <taxon>Kordia</taxon>
    </lineage>
</organism>
<dbReference type="Pfam" id="PF00179">
    <property type="entry name" value="UQ_con"/>
    <property type="match status" value="1"/>
</dbReference>
<accession>A0A2T6BYR8</accession>
<evidence type="ECO:0000259" key="1">
    <source>
        <dbReference type="Pfam" id="PF00179"/>
    </source>
</evidence>
<keyword evidence="3" id="KW-1185">Reference proteome</keyword>
<evidence type="ECO:0000313" key="3">
    <source>
        <dbReference type="Proteomes" id="UP000244090"/>
    </source>
</evidence>
<keyword evidence="2" id="KW-0436">Ligase</keyword>
<dbReference type="Proteomes" id="UP000244090">
    <property type="component" value="Unassembled WGS sequence"/>
</dbReference>
<dbReference type="EMBL" id="QBKT01000005">
    <property type="protein sequence ID" value="PTX61107.1"/>
    <property type="molecule type" value="Genomic_DNA"/>
</dbReference>
<dbReference type="SUPFAM" id="SSF54495">
    <property type="entry name" value="UBC-like"/>
    <property type="match status" value="1"/>
</dbReference>
<evidence type="ECO:0000313" key="2">
    <source>
        <dbReference type="EMBL" id="PTX61107.1"/>
    </source>
</evidence>
<dbReference type="Gene3D" id="3.10.110.10">
    <property type="entry name" value="Ubiquitin Conjugating Enzyme"/>
    <property type="match status" value="1"/>
</dbReference>
<name>A0A2T6BYR8_9FLAO</name>
<feature type="domain" description="UBC core" evidence="1">
    <location>
        <begin position="12"/>
        <end position="140"/>
    </location>
</feature>
<dbReference type="InterPro" id="IPR000608">
    <property type="entry name" value="UBC"/>
</dbReference>